<dbReference type="PANTHER" id="PTHR34296:SF2">
    <property type="entry name" value="ABC TRANSPORTER GUANOSINE-BINDING PROTEIN NUPN"/>
    <property type="match status" value="1"/>
</dbReference>
<keyword evidence="5" id="KW-0449">Lipoprotein</keyword>
<dbReference type="PANTHER" id="PTHR34296">
    <property type="entry name" value="TRANSCRIPTIONAL ACTIVATOR PROTEIN MED"/>
    <property type="match status" value="1"/>
</dbReference>
<name>A0A4R6PNS6_NOCIG</name>
<evidence type="ECO:0000313" key="9">
    <source>
        <dbReference type="Proteomes" id="UP000295087"/>
    </source>
</evidence>
<dbReference type="PROSITE" id="PS51257">
    <property type="entry name" value="PROKAR_LIPOPROTEIN"/>
    <property type="match status" value="1"/>
</dbReference>
<comment type="subcellular location">
    <subcellularLocation>
        <location evidence="1">Cell membrane</location>
    </subcellularLocation>
</comment>
<reference evidence="8 9" key="1">
    <citation type="submission" date="2019-03" db="EMBL/GenBank/DDBJ databases">
        <title>Genomic Encyclopedia of Type Strains, Phase IV (KMG-IV): sequencing the most valuable type-strain genomes for metagenomic binning, comparative biology and taxonomic classification.</title>
        <authorList>
            <person name="Goeker M."/>
        </authorList>
    </citation>
    <scope>NUCLEOTIDE SEQUENCE [LARGE SCALE GENOMIC DNA]</scope>
    <source>
        <strain evidence="8 9">DSM 44496</strain>
    </source>
</reference>
<dbReference type="Pfam" id="PF02608">
    <property type="entry name" value="Bmp"/>
    <property type="match status" value="1"/>
</dbReference>
<dbReference type="InterPro" id="IPR003760">
    <property type="entry name" value="PnrA-like"/>
</dbReference>
<evidence type="ECO:0000256" key="1">
    <source>
        <dbReference type="ARBA" id="ARBA00004236"/>
    </source>
</evidence>
<feature type="signal peptide" evidence="6">
    <location>
        <begin position="1"/>
        <end position="18"/>
    </location>
</feature>
<gene>
    <name evidence="8" type="ORF">DFR75_102477</name>
</gene>
<evidence type="ECO:0000256" key="5">
    <source>
        <dbReference type="ARBA" id="ARBA00023288"/>
    </source>
</evidence>
<feature type="chain" id="PRO_5038339077" evidence="6">
    <location>
        <begin position="19"/>
        <end position="363"/>
    </location>
</feature>
<evidence type="ECO:0000256" key="4">
    <source>
        <dbReference type="ARBA" id="ARBA00023136"/>
    </source>
</evidence>
<evidence type="ECO:0000256" key="2">
    <source>
        <dbReference type="ARBA" id="ARBA00022475"/>
    </source>
</evidence>
<proteinExistence type="predicted"/>
<organism evidence="8 9">
    <name type="scientific">Nocardia ignorata</name>
    <dbReference type="NCBI Taxonomy" id="145285"/>
    <lineage>
        <taxon>Bacteria</taxon>
        <taxon>Bacillati</taxon>
        <taxon>Actinomycetota</taxon>
        <taxon>Actinomycetes</taxon>
        <taxon>Mycobacteriales</taxon>
        <taxon>Nocardiaceae</taxon>
        <taxon>Nocardia</taxon>
    </lineage>
</organism>
<keyword evidence="4" id="KW-0472">Membrane</keyword>
<keyword evidence="9" id="KW-1185">Reference proteome</keyword>
<evidence type="ECO:0000259" key="7">
    <source>
        <dbReference type="Pfam" id="PF02608"/>
    </source>
</evidence>
<keyword evidence="3 6" id="KW-0732">Signal</keyword>
<dbReference type="AlphaFoldDB" id="A0A4R6PNS6"/>
<dbReference type="Gene3D" id="3.40.50.2300">
    <property type="match status" value="2"/>
</dbReference>
<sequence>MRSGIALIAVVATCAVTASLVGCGEPPAESRYTGSGNTYGSANADFETCMVTDAGGVDDKSFNESGWNGVKAAIDANPGVYGSYRQSNSSADYEPNLRASADDDCDLVIGVGGLMAEAVAQVAGEYPDQRFAIVDAHVELDNVYSMEFNAAQSSYLAGYLAAGMTKTGRVATWGGMQIPAVTIFMDGFAAGVARYNQVHGTGTEVLGWNVADQNGSFTGNFDDTSAGRSLTENFIAQGADIIHPVAGPVGMGGASAVQDSPGVSMIWVDSDGYEAVPEYKDIMLSSSMKDISAAVRVAIDNAFAEGPKDGRYVGTLGNGGVGLAPFHDFDGAVPERLKQELTALRTEIVEGRIVIDSPAAPKL</sequence>
<dbReference type="CDD" id="cd06354">
    <property type="entry name" value="PBP1_PrnA-like"/>
    <property type="match status" value="1"/>
</dbReference>
<dbReference type="GO" id="GO:0005886">
    <property type="term" value="C:plasma membrane"/>
    <property type="evidence" value="ECO:0007669"/>
    <property type="project" value="UniProtKB-SubCell"/>
</dbReference>
<dbReference type="Proteomes" id="UP000295087">
    <property type="component" value="Unassembled WGS sequence"/>
</dbReference>
<protein>
    <submittedName>
        <fullName evidence="8">Nucleoside-binding protein</fullName>
    </submittedName>
</protein>
<accession>A0A4R6PNS6</accession>
<dbReference type="RefSeq" id="WP_067491060.1">
    <property type="nucleotide sequence ID" value="NZ_JBHXPO010000005.1"/>
</dbReference>
<feature type="domain" description="ABC transporter substrate-binding protein PnrA-like" evidence="7">
    <location>
        <begin position="47"/>
        <end position="354"/>
    </location>
</feature>
<evidence type="ECO:0000256" key="3">
    <source>
        <dbReference type="ARBA" id="ARBA00022729"/>
    </source>
</evidence>
<evidence type="ECO:0000256" key="6">
    <source>
        <dbReference type="SAM" id="SignalP"/>
    </source>
</evidence>
<keyword evidence="2" id="KW-1003">Cell membrane</keyword>
<evidence type="ECO:0000313" key="8">
    <source>
        <dbReference type="EMBL" id="TDP39758.1"/>
    </source>
</evidence>
<dbReference type="InterPro" id="IPR050957">
    <property type="entry name" value="BMP_lipoprotein"/>
</dbReference>
<comment type="caution">
    <text evidence="8">The sequence shown here is derived from an EMBL/GenBank/DDBJ whole genome shotgun (WGS) entry which is preliminary data.</text>
</comment>
<dbReference type="EMBL" id="SNXK01000002">
    <property type="protein sequence ID" value="TDP39758.1"/>
    <property type="molecule type" value="Genomic_DNA"/>
</dbReference>